<feature type="compositionally biased region" description="Polar residues" evidence="1">
    <location>
        <begin position="14"/>
        <end position="43"/>
    </location>
</feature>
<reference evidence="2" key="1">
    <citation type="submission" date="2012-05" db="EMBL/GenBank/DDBJ databases">
        <authorList>
            <person name="Krishnakumar V."/>
            <person name="Cheung F."/>
            <person name="Xiao Y."/>
            <person name="Chan A."/>
            <person name="Moskal W.A."/>
            <person name="Town C.D."/>
        </authorList>
    </citation>
    <scope>NUCLEOTIDE SEQUENCE</scope>
</reference>
<organism evidence="2">
    <name type="scientific">Lotus japonicus</name>
    <name type="common">Lotus corniculatus var. japonicus</name>
    <dbReference type="NCBI Taxonomy" id="34305"/>
    <lineage>
        <taxon>Eukaryota</taxon>
        <taxon>Viridiplantae</taxon>
        <taxon>Streptophyta</taxon>
        <taxon>Embryophyta</taxon>
        <taxon>Tracheophyta</taxon>
        <taxon>Spermatophyta</taxon>
        <taxon>Magnoliopsida</taxon>
        <taxon>eudicotyledons</taxon>
        <taxon>Gunneridae</taxon>
        <taxon>Pentapetalae</taxon>
        <taxon>rosids</taxon>
        <taxon>fabids</taxon>
        <taxon>Fabales</taxon>
        <taxon>Fabaceae</taxon>
        <taxon>Papilionoideae</taxon>
        <taxon>50 kb inversion clade</taxon>
        <taxon>NPAAA clade</taxon>
        <taxon>Hologalegina</taxon>
        <taxon>robinioid clade</taxon>
        <taxon>Loteae</taxon>
        <taxon>Lotus</taxon>
    </lineage>
</organism>
<dbReference type="AlphaFoldDB" id="I3S5P6"/>
<evidence type="ECO:0000256" key="1">
    <source>
        <dbReference type="SAM" id="MobiDB-lite"/>
    </source>
</evidence>
<feature type="region of interest" description="Disordered" evidence="1">
    <location>
        <begin position="1"/>
        <end position="43"/>
    </location>
</feature>
<accession>I3S5P6</accession>
<proteinExistence type="evidence at transcript level"/>
<protein>
    <submittedName>
        <fullName evidence="2">Uncharacterized protein</fullName>
    </submittedName>
</protein>
<sequence length="43" mass="4637">MKESAELAEPDLQVDQTARSDAPSSCRPSCGSTERRVLSNQVS</sequence>
<dbReference type="EMBL" id="BT135793">
    <property type="protein sequence ID" value="AFK35588.1"/>
    <property type="molecule type" value="mRNA"/>
</dbReference>
<evidence type="ECO:0000313" key="2">
    <source>
        <dbReference type="EMBL" id="AFK35588.1"/>
    </source>
</evidence>
<name>I3S5P6_LOTJA</name>